<keyword evidence="2" id="KW-1185">Reference proteome</keyword>
<dbReference type="Proteomes" id="UP001610631">
    <property type="component" value="Unassembled WGS sequence"/>
</dbReference>
<organism evidence="1 2">
    <name type="scientific">Streptomyces racemochromogenes</name>
    <dbReference type="NCBI Taxonomy" id="67353"/>
    <lineage>
        <taxon>Bacteria</taxon>
        <taxon>Bacillati</taxon>
        <taxon>Actinomycetota</taxon>
        <taxon>Actinomycetes</taxon>
        <taxon>Kitasatosporales</taxon>
        <taxon>Streptomycetaceae</taxon>
        <taxon>Streptomyces</taxon>
    </lineage>
</organism>
<name>A0ABW7PJW9_9ACTN</name>
<dbReference type="EMBL" id="JBBDHD010000091">
    <property type="protein sequence ID" value="MFH7598697.1"/>
    <property type="molecule type" value="Genomic_DNA"/>
</dbReference>
<evidence type="ECO:0000313" key="1">
    <source>
        <dbReference type="EMBL" id="MFH7598697.1"/>
    </source>
</evidence>
<accession>A0ABW7PJW9</accession>
<proteinExistence type="predicted"/>
<evidence type="ECO:0000313" key="2">
    <source>
        <dbReference type="Proteomes" id="UP001610631"/>
    </source>
</evidence>
<dbReference type="RefSeq" id="WP_395512380.1">
    <property type="nucleotide sequence ID" value="NZ_JBBDHD010000091.1"/>
</dbReference>
<comment type="caution">
    <text evidence="1">The sequence shown here is derived from an EMBL/GenBank/DDBJ whole genome shotgun (WGS) entry which is preliminary data.</text>
</comment>
<gene>
    <name evidence="1" type="ORF">WDV06_26920</name>
</gene>
<protein>
    <submittedName>
        <fullName evidence="1">Uncharacterized protein</fullName>
    </submittedName>
</protein>
<sequence length="122" mass="13340">MTLREGLRVELAVDIGLGDAVEGPAGERVGFLSLAAGTAGTVERVDERPPGHAVLEYERLRSLLGDYGHTMPAESRKRLEEEVAALEPEWTAFQEESRVTARVRFDNGFVLDGAREDVLTTS</sequence>
<reference evidence="1 2" key="1">
    <citation type="submission" date="2024-03" db="EMBL/GenBank/DDBJ databases">
        <title>Whole genome sequencing of Streptomyces racemochromogenes, to identify antimicrobial biosynthetic gene clusters.</title>
        <authorList>
            <person name="Suryawanshi P."/>
            <person name="Krishnaraj P.U."/>
            <person name="Arun Y.P."/>
            <person name="Suryawanshi M.P."/>
            <person name="Rakshit O."/>
        </authorList>
    </citation>
    <scope>NUCLEOTIDE SEQUENCE [LARGE SCALE GENOMIC DNA]</scope>
    <source>
        <strain evidence="1 2">AUDT626</strain>
    </source>
</reference>